<dbReference type="EC" id="2.8.1.4" evidence="9"/>
<feature type="binding site" evidence="9">
    <location>
        <position position="300"/>
    </location>
    <ligand>
        <name>ATP</name>
        <dbReference type="ChEBI" id="CHEBI:30616"/>
    </ligand>
</feature>
<dbReference type="GO" id="GO:0002937">
    <property type="term" value="P:tRNA 4-thiouridine biosynthesis"/>
    <property type="evidence" value="ECO:0007669"/>
    <property type="project" value="TreeGrafter"/>
</dbReference>
<dbReference type="InterPro" id="IPR049962">
    <property type="entry name" value="THUMP_ThiI"/>
</dbReference>
<proteinExistence type="inferred from homology"/>
<dbReference type="STRING" id="583356.Igag_1262"/>
<dbReference type="Proteomes" id="UP000001304">
    <property type="component" value="Chromosome"/>
</dbReference>
<evidence type="ECO:0000313" key="12">
    <source>
        <dbReference type="Proteomes" id="UP000001304"/>
    </source>
</evidence>
<keyword evidence="4 9" id="KW-0808">Transferase</keyword>
<evidence type="ECO:0000256" key="9">
    <source>
        <dbReference type="HAMAP-Rule" id="MF_00021"/>
    </source>
</evidence>
<reference evidence="11 12" key="1">
    <citation type="journal article" date="2010" name="Stand. Genomic Sci.">
        <title>Complete genome sequence of Ignisphaera aggregans type strain (AQ1.S1).</title>
        <authorList>
            <person name="Goker M."/>
            <person name="Held B."/>
            <person name="Lapidus A."/>
            <person name="Nolan M."/>
            <person name="Spring S."/>
            <person name="Yasawong M."/>
            <person name="Lucas S."/>
            <person name="Glavina Del Rio T."/>
            <person name="Tice H."/>
            <person name="Cheng J.F."/>
            <person name="Goodwin L."/>
            <person name="Tapia R."/>
            <person name="Pitluck S."/>
            <person name="Liolios K."/>
            <person name="Ivanova N."/>
            <person name="Mavromatis K."/>
            <person name="Mikhailova N."/>
            <person name="Pati A."/>
            <person name="Chen A."/>
            <person name="Palaniappan K."/>
            <person name="Brambilla E."/>
            <person name="Land M."/>
            <person name="Hauser L."/>
            <person name="Chang Y.J."/>
            <person name="Jeffries C.D."/>
            <person name="Brettin T."/>
            <person name="Detter J.C."/>
            <person name="Han C."/>
            <person name="Rohde M."/>
            <person name="Sikorski J."/>
            <person name="Woyke T."/>
            <person name="Bristow J."/>
            <person name="Eisen J.A."/>
            <person name="Markowitz V."/>
            <person name="Hugenholtz P."/>
            <person name="Kyrpides N.C."/>
            <person name="Klenk H.P."/>
        </authorList>
    </citation>
    <scope>NUCLEOTIDE SEQUENCE [LARGE SCALE GENOMIC DNA]</scope>
    <source>
        <strain evidence="12">DSM 17230 / JCM 13409 / AQ1.S1</strain>
    </source>
</reference>
<dbReference type="Pfam" id="PF22025">
    <property type="entry name" value="ThiI_fer"/>
    <property type="match status" value="1"/>
</dbReference>
<comment type="similarity">
    <text evidence="9">Belongs to the ThiI family.</text>
</comment>
<keyword evidence="5 9" id="KW-0547">Nucleotide-binding</keyword>
<feature type="binding site" evidence="9">
    <location>
        <begin position="187"/>
        <end position="188"/>
    </location>
    <ligand>
        <name>ATP</name>
        <dbReference type="ChEBI" id="CHEBI:30616"/>
    </ligand>
</feature>
<dbReference type="PROSITE" id="PS51165">
    <property type="entry name" value="THUMP"/>
    <property type="match status" value="1"/>
</dbReference>
<dbReference type="GO" id="GO:0004810">
    <property type="term" value="F:CCA tRNA nucleotidyltransferase activity"/>
    <property type="evidence" value="ECO:0007669"/>
    <property type="project" value="InterPro"/>
</dbReference>
<dbReference type="Pfam" id="PF02568">
    <property type="entry name" value="ThiI"/>
    <property type="match status" value="1"/>
</dbReference>
<sequence length="409" mass="46090">MIYSKWNVLVRYGEISLKGPRSRHRMENKLIDNIQDAISSLGHRLRIFSSHGRIWICCVDSEDIALKIAERSAYVMGIVSVSPSYLIKFENLEDLSLKARDFFRDRVRDKKFAVRVHRVGTHSFTSKDVEKIVGRLLLESGGGRVDLENPEYIAFIEIRDSSAYLFDKIIKGPGGLPIGVEGRVLALISGGIDSPVAAWYAMKRGCEVHMVLFNIGGDEHVRGGVMVAKALVDRWAYGYRPKMYIVDIRPIISRIALYAPEEYMVILLRRYMSRLAEYLARKIDALAIVTGESLGQVASQTLSNIYVIEEAVTIPILRPLIGFDKDEIVRMARFIGTYEYSIKVPEFCPIGARVTTTRAILDKVKEIENRIGVSDTEIEELISNATEIDLKSFSMDFKDISGHSISCKG</sequence>
<evidence type="ECO:0000256" key="1">
    <source>
        <dbReference type="ARBA" id="ARBA00004496"/>
    </source>
</evidence>
<dbReference type="SMART" id="SM00981">
    <property type="entry name" value="THUMP"/>
    <property type="match status" value="1"/>
</dbReference>
<keyword evidence="8 9" id="KW-0784">Thiamine biosynthesis</keyword>
<dbReference type="InterPro" id="IPR020536">
    <property type="entry name" value="ThiI_AANH"/>
</dbReference>
<evidence type="ECO:0000256" key="8">
    <source>
        <dbReference type="ARBA" id="ARBA00022977"/>
    </source>
</evidence>
<organism evidence="11 12">
    <name type="scientific">Ignisphaera aggregans (strain DSM 17230 / JCM 13409 / AQ1.S1)</name>
    <dbReference type="NCBI Taxonomy" id="583356"/>
    <lineage>
        <taxon>Archaea</taxon>
        <taxon>Thermoproteota</taxon>
        <taxon>Thermoprotei</taxon>
        <taxon>Desulfurococcales</taxon>
        <taxon>Desulfurococcaceae</taxon>
        <taxon>Ignisphaera</taxon>
    </lineage>
</organism>
<evidence type="ECO:0000256" key="2">
    <source>
        <dbReference type="ARBA" id="ARBA00022490"/>
    </source>
</evidence>
<dbReference type="InterPro" id="IPR004114">
    <property type="entry name" value="THUMP_dom"/>
</dbReference>
<comment type="catalytic activity">
    <reaction evidence="9">
        <text>[ThiS sulfur-carrier protein]-C-terminal Gly-Gly-AMP + S-sulfanyl-L-cysteinyl-[cysteine desulfurase] + AH2 = [ThiS sulfur-carrier protein]-C-terminal-Gly-aminoethanethioate + L-cysteinyl-[cysteine desulfurase] + A + AMP + 2 H(+)</text>
        <dbReference type="Rhea" id="RHEA:43340"/>
        <dbReference type="Rhea" id="RHEA-COMP:12157"/>
        <dbReference type="Rhea" id="RHEA-COMP:12158"/>
        <dbReference type="Rhea" id="RHEA-COMP:12910"/>
        <dbReference type="Rhea" id="RHEA-COMP:19908"/>
        <dbReference type="ChEBI" id="CHEBI:13193"/>
        <dbReference type="ChEBI" id="CHEBI:15378"/>
        <dbReference type="ChEBI" id="CHEBI:17499"/>
        <dbReference type="ChEBI" id="CHEBI:29950"/>
        <dbReference type="ChEBI" id="CHEBI:61963"/>
        <dbReference type="ChEBI" id="CHEBI:90618"/>
        <dbReference type="ChEBI" id="CHEBI:232372"/>
        <dbReference type="ChEBI" id="CHEBI:456215"/>
    </reaction>
</comment>
<dbReference type="UniPathway" id="UPA00060"/>
<protein>
    <recommendedName>
        <fullName evidence="9">Probable tRNA sulfurtransferase</fullName>
        <ecNumber evidence="9">2.8.1.4</ecNumber>
    </recommendedName>
    <alternativeName>
        <fullName evidence="9">Sulfur carrier protein ThiS sulfurtransferase</fullName>
    </alternativeName>
    <alternativeName>
        <fullName evidence="9">Thiamine biosynthesis protein ThiI</fullName>
    </alternativeName>
    <alternativeName>
        <fullName evidence="9">tRNA 4-thiouridine synthase</fullName>
    </alternativeName>
</protein>
<feature type="domain" description="THUMP" evidence="10">
    <location>
        <begin position="66"/>
        <end position="169"/>
    </location>
</feature>
<dbReference type="SUPFAM" id="SSF52402">
    <property type="entry name" value="Adenine nucleotide alpha hydrolases-like"/>
    <property type="match status" value="1"/>
</dbReference>
<dbReference type="PANTHER" id="PTHR43209:SF1">
    <property type="entry name" value="TRNA SULFURTRANSFERASE"/>
    <property type="match status" value="1"/>
</dbReference>
<dbReference type="GO" id="GO:0000049">
    <property type="term" value="F:tRNA binding"/>
    <property type="evidence" value="ECO:0007669"/>
    <property type="project" value="UniProtKB-UniRule"/>
</dbReference>
<comment type="catalytic activity">
    <reaction evidence="9">
        <text>[ThiI sulfur-carrier protein]-S-sulfanyl-L-cysteine + a uridine in tRNA + 2 reduced [2Fe-2S]-[ferredoxin] + ATP + H(+) = [ThiI sulfur-carrier protein]-L-cysteine + a 4-thiouridine in tRNA + 2 oxidized [2Fe-2S]-[ferredoxin] + AMP + diphosphate</text>
        <dbReference type="Rhea" id="RHEA:24176"/>
        <dbReference type="Rhea" id="RHEA-COMP:10000"/>
        <dbReference type="Rhea" id="RHEA-COMP:10001"/>
        <dbReference type="Rhea" id="RHEA-COMP:13337"/>
        <dbReference type="Rhea" id="RHEA-COMP:13338"/>
        <dbReference type="Rhea" id="RHEA-COMP:13339"/>
        <dbReference type="Rhea" id="RHEA-COMP:13340"/>
        <dbReference type="ChEBI" id="CHEBI:15378"/>
        <dbReference type="ChEBI" id="CHEBI:29950"/>
        <dbReference type="ChEBI" id="CHEBI:30616"/>
        <dbReference type="ChEBI" id="CHEBI:33019"/>
        <dbReference type="ChEBI" id="CHEBI:33737"/>
        <dbReference type="ChEBI" id="CHEBI:33738"/>
        <dbReference type="ChEBI" id="CHEBI:61963"/>
        <dbReference type="ChEBI" id="CHEBI:65315"/>
        <dbReference type="ChEBI" id="CHEBI:136798"/>
        <dbReference type="ChEBI" id="CHEBI:456215"/>
        <dbReference type="EC" id="2.8.1.4"/>
    </reaction>
</comment>
<dbReference type="GO" id="GO:0009229">
    <property type="term" value="P:thiamine diphosphate biosynthetic process"/>
    <property type="evidence" value="ECO:0007669"/>
    <property type="project" value="UniProtKB-UniRule"/>
</dbReference>
<keyword evidence="3 9" id="KW-0820">tRNA-binding</keyword>
<feature type="binding site" evidence="9">
    <location>
        <position position="291"/>
    </location>
    <ligand>
        <name>ATP</name>
        <dbReference type="ChEBI" id="CHEBI:30616"/>
    </ligand>
</feature>
<dbReference type="GO" id="GO:0009228">
    <property type="term" value="P:thiamine biosynthetic process"/>
    <property type="evidence" value="ECO:0007669"/>
    <property type="project" value="UniProtKB-KW"/>
</dbReference>
<comment type="pathway">
    <text evidence="9">Cofactor biosynthesis; thiamine diphosphate biosynthesis.</text>
</comment>
<keyword evidence="2 9" id="KW-0963">Cytoplasm</keyword>
<dbReference type="InterPro" id="IPR054173">
    <property type="entry name" value="ThiI_fer"/>
</dbReference>
<evidence type="ECO:0000256" key="5">
    <source>
        <dbReference type="ARBA" id="ARBA00022741"/>
    </source>
</evidence>
<feature type="binding site" evidence="9">
    <location>
        <position position="269"/>
    </location>
    <ligand>
        <name>ATP</name>
        <dbReference type="ChEBI" id="CHEBI:30616"/>
    </ligand>
</feature>
<evidence type="ECO:0000256" key="4">
    <source>
        <dbReference type="ARBA" id="ARBA00022679"/>
    </source>
</evidence>
<dbReference type="InterPro" id="IPR050102">
    <property type="entry name" value="tRNA_sulfurtransferase_ThiI"/>
</dbReference>
<name>E0SPL2_IGNAA</name>
<dbReference type="Pfam" id="PF02926">
    <property type="entry name" value="THUMP"/>
    <property type="match status" value="1"/>
</dbReference>
<comment type="subcellular location">
    <subcellularLocation>
        <location evidence="1 9">Cytoplasm</location>
    </subcellularLocation>
</comment>
<keyword evidence="12" id="KW-1185">Reference proteome</keyword>
<evidence type="ECO:0000313" key="11">
    <source>
        <dbReference type="EMBL" id="ADM28068.1"/>
    </source>
</evidence>
<dbReference type="InterPro" id="IPR014729">
    <property type="entry name" value="Rossmann-like_a/b/a_fold"/>
</dbReference>
<evidence type="ECO:0000256" key="3">
    <source>
        <dbReference type="ARBA" id="ARBA00022555"/>
    </source>
</evidence>
<evidence type="ECO:0000256" key="7">
    <source>
        <dbReference type="ARBA" id="ARBA00022884"/>
    </source>
</evidence>
<comment type="caution">
    <text evidence="9">Lacks conserved residue(s) required for the propagation of feature annotation.</text>
</comment>
<dbReference type="HAMAP" id="MF_00021">
    <property type="entry name" value="ThiI"/>
    <property type="match status" value="1"/>
</dbReference>
<dbReference type="GO" id="GO:0052837">
    <property type="term" value="P:thiazole biosynthetic process"/>
    <property type="evidence" value="ECO:0007669"/>
    <property type="project" value="TreeGrafter"/>
</dbReference>
<dbReference type="CDD" id="cd11716">
    <property type="entry name" value="THUMP_ThiI"/>
    <property type="match status" value="1"/>
</dbReference>
<dbReference type="NCBIfam" id="TIGR00342">
    <property type="entry name" value="tRNA uracil 4-sulfurtransferase ThiI"/>
    <property type="match status" value="1"/>
</dbReference>
<accession>E0SPL2</accession>
<dbReference type="GO" id="GO:0140741">
    <property type="term" value="F:tRNA-uracil-4 sulfurtransferase activity"/>
    <property type="evidence" value="ECO:0007669"/>
    <property type="project" value="UniProtKB-EC"/>
</dbReference>
<keyword evidence="7 9" id="KW-0694">RNA-binding</keyword>
<keyword evidence="6 9" id="KW-0067">ATP-binding</keyword>
<dbReference type="GO" id="GO:0005524">
    <property type="term" value="F:ATP binding"/>
    <property type="evidence" value="ECO:0007669"/>
    <property type="project" value="UniProtKB-UniRule"/>
</dbReference>
<evidence type="ECO:0000259" key="10">
    <source>
        <dbReference type="PROSITE" id="PS51165"/>
    </source>
</evidence>
<dbReference type="KEGG" id="iag:Igag_1262"/>
<dbReference type="InterPro" id="IPR049961">
    <property type="entry name" value="ThiI_N"/>
</dbReference>
<gene>
    <name evidence="9" type="primary">thiI</name>
    <name evidence="11" type="ordered locus">Igag_1262</name>
</gene>
<dbReference type="GO" id="GO:0005829">
    <property type="term" value="C:cytosol"/>
    <property type="evidence" value="ECO:0007669"/>
    <property type="project" value="TreeGrafter"/>
</dbReference>
<dbReference type="Gene3D" id="3.30.2130.30">
    <property type="match status" value="1"/>
</dbReference>
<dbReference type="EMBL" id="CP002098">
    <property type="protein sequence ID" value="ADM28068.1"/>
    <property type="molecule type" value="Genomic_DNA"/>
</dbReference>
<dbReference type="CDD" id="cd01712">
    <property type="entry name" value="PPase_ThiI"/>
    <property type="match status" value="1"/>
</dbReference>
<dbReference type="Gene3D" id="3.40.50.620">
    <property type="entry name" value="HUPs"/>
    <property type="match status" value="1"/>
</dbReference>
<dbReference type="SUPFAM" id="SSF143437">
    <property type="entry name" value="THUMP domain-like"/>
    <property type="match status" value="1"/>
</dbReference>
<dbReference type="PANTHER" id="PTHR43209">
    <property type="entry name" value="TRNA SULFURTRANSFERASE"/>
    <property type="match status" value="1"/>
</dbReference>
<comment type="function">
    <text evidence="9">Catalyzes the ATP-dependent transfer of a sulfur to tRNA to produce 4-thiouridine in position 8 of tRNAs, which functions as a near-UV photosensor. Also catalyzes the transfer of sulfur to the sulfur carrier protein ThiS, forming ThiS-thiocarboxylate. This is a step in the synthesis of thiazole, in the thiamine biosynthesis pathway. The sulfur is donated as persulfide by IscS.</text>
</comment>
<evidence type="ECO:0000256" key="6">
    <source>
        <dbReference type="ARBA" id="ARBA00022840"/>
    </source>
</evidence>
<dbReference type="HOGENOM" id="CLU_037952_4_0_2"/>
<dbReference type="InterPro" id="IPR003720">
    <property type="entry name" value="tRNA_STrfase"/>
</dbReference>
<dbReference type="AlphaFoldDB" id="E0SPL2"/>